<organism evidence="1 2">
    <name type="scientific">Brevibacillus borstelensis AK1</name>
    <dbReference type="NCBI Taxonomy" id="1300222"/>
    <lineage>
        <taxon>Bacteria</taxon>
        <taxon>Bacillati</taxon>
        <taxon>Bacillota</taxon>
        <taxon>Bacilli</taxon>
        <taxon>Bacillales</taxon>
        <taxon>Paenibacillaceae</taxon>
        <taxon>Brevibacillus</taxon>
    </lineage>
</organism>
<sequence length="65" mass="7517">MKRDADMGKLRDPGQLRAEIKRLESALAALRTQLGTAQKACDHDFLETPLSRMCRKCQWTESLYY</sequence>
<keyword evidence="2" id="KW-1185">Reference proteome</keyword>
<dbReference type="Proteomes" id="UP000012081">
    <property type="component" value="Unassembled WGS sequence"/>
</dbReference>
<proteinExistence type="predicted"/>
<reference evidence="1 2" key="1">
    <citation type="submission" date="2013-03" db="EMBL/GenBank/DDBJ databases">
        <title>Assembly of a new bacterial strain Brevibacillus borstelensis AK1.</title>
        <authorList>
            <person name="Rajan I."/>
            <person name="PoliReddy D."/>
            <person name="Sugumar T."/>
            <person name="Rathinam K."/>
            <person name="Alqarawi S."/>
            <person name="Khalil A.B."/>
            <person name="Sivakumar N."/>
        </authorList>
    </citation>
    <scope>NUCLEOTIDE SEQUENCE [LARGE SCALE GENOMIC DNA]</scope>
    <source>
        <strain evidence="1 2">AK1</strain>
    </source>
</reference>
<gene>
    <name evidence="1" type="ORF">I532_03325</name>
</gene>
<evidence type="ECO:0000313" key="1">
    <source>
        <dbReference type="EMBL" id="EMT54603.1"/>
    </source>
</evidence>
<dbReference type="RefSeq" id="WP_003386393.1">
    <property type="nucleotide sequence ID" value="NZ_APBN01000001.1"/>
</dbReference>
<evidence type="ECO:0008006" key="3">
    <source>
        <dbReference type="Google" id="ProtNLM"/>
    </source>
</evidence>
<comment type="caution">
    <text evidence="1">The sequence shown here is derived from an EMBL/GenBank/DDBJ whole genome shotgun (WGS) entry which is preliminary data.</text>
</comment>
<name>M8DLX7_9BACL</name>
<protein>
    <recommendedName>
        <fullName evidence="3">Transposase</fullName>
    </recommendedName>
</protein>
<dbReference type="OrthoDB" id="2901540at2"/>
<dbReference type="STRING" id="1300222.I532_03325"/>
<dbReference type="EMBL" id="APBN01000001">
    <property type="protein sequence ID" value="EMT54603.1"/>
    <property type="molecule type" value="Genomic_DNA"/>
</dbReference>
<dbReference type="PATRIC" id="fig|1300222.3.peg.705"/>
<accession>M8DLX7</accession>
<evidence type="ECO:0000313" key="2">
    <source>
        <dbReference type="Proteomes" id="UP000012081"/>
    </source>
</evidence>
<dbReference type="AlphaFoldDB" id="M8DLX7"/>